<keyword evidence="2" id="KW-0732">Signal</keyword>
<evidence type="ECO:0000256" key="1">
    <source>
        <dbReference type="SAM" id="MobiDB-lite"/>
    </source>
</evidence>
<feature type="signal peptide" evidence="2">
    <location>
        <begin position="1"/>
        <end position="20"/>
    </location>
</feature>
<comment type="caution">
    <text evidence="4">The sequence shown here is derived from an EMBL/GenBank/DDBJ whole genome shotgun (WGS) entry which is preliminary data.</text>
</comment>
<evidence type="ECO:0000259" key="3">
    <source>
        <dbReference type="Pfam" id="PF01345"/>
    </source>
</evidence>
<dbReference type="EMBL" id="NHZO01000133">
    <property type="protein sequence ID" value="PHQ51879.1"/>
    <property type="molecule type" value="Genomic_DNA"/>
</dbReference>
<name>A0A2G1XL64_STRCJ</name>
<sequence length="207" mass="20404">MITAAVVAAGLGLSAARVQAGQVPRADYQAVAHAVAGRVGQTVEVELGVRNGGGGAADAGRAYEVTAPPGTRITSVADSGPGGPERCAANAQGAGTYLCAIGPQVAAGESETLRFHVRIDSKVEGAEGWVRIVDREATASPDPDPDNDAAPILVDVTDSGPSASGPSSRLGPVAEAGASATLLIATTSGTALSAGAIVLGVARRRED</sequence>
<keyword evidence="5" id="KW-1185">Reference proteome</keyword>
<evidence type="ECO:0000256" key="2">
    <source>
        <dbReference type="SAM" id="SignalP"/>
    </source>
</evidence>
<proteinExistence type="predicted"/>
<dbReference type="Proteomes" id="UP000222531">
    <property type="component" value="Unassembled WGS sequence"/>
</dbReference>
<dbReference type="Pfam" id="PF01345">
    <property type="entry name" value="DUF11"/>
    <property type="match status" value="1"/>
</dbReference>
<evidence type="ECO:0000313" key="5">
    <source>
        <dbReference type="Proteomes" id="UP000222531"/>
    </source>
</evidence>
<feature type="region of interest" description="Disordered" evidence="1">
    <location>
        <begin position="136"/>
        <end position="172"/>
    </location>
</feature>
<dbReference type="AlphaFoldDB" id="A0A2G1XL64"/>
<evidence type="ECO:0000313" key="4">
    <source>
        <dbReference type="EMBL" id="PHQ51879.1"/>
    </source>
</evidence>
<organism evidence="4 5">
    <name type="scientific">Streptomyces cinnamoneus</name>
    <name type="common">Streptoverticillium cinnamoneum</name>
    <dbReference type="NCBI Taxonomy" id="53446"/>
    <lineage>
        <taxon>Bacteria</taxon>
        <taxon>Bacillati</taxon>
        <taxon>Actinomycetota</taxon>
        <taxon>Actinomycetes</taxon>
        <taxon>Kitasatosporales</taxon>
        <taxon>Streptomycetaceae</taxon>
        <taxon>Streptomyces</taxon>
        <taxon>Streptomyces cinnamoneus group</taxon>
    </lineage>
</organism>
<reference evidence="4 5" key="1">
    <citation type="journal article" date="2017" name="Biochemistry">
        <title>Identification of the Biosynthetic Pathway for the Antibiotic Bicyclomycin.</title>
        <authorList>
            <person name="Patteson J."/>
            <person name="Cai W."/>
            <person name="Johnson R.A."/>
            <person name="Santa Maria K."/>
            <person name="Li B."/>
        </authorList>
    </citation>
    <scope>NUCLEOTIDE SEQUENCE [LARGE SCALE GENOMIC DNA]</scope>
    <source>
        <strain evidence="4 5">ATCC 21532</strain>
    </source>
</reference>
<protein>
    <recommendedName>
        <fullName evidence="3">DUF11 domain-containing protein</fullName>
    </recommendedName>
</protein>
<dbReference type="InterPro" id="IPR001434">
    <property type="entry name" value="OmcB-like_DUF11"/>
</dbReference>
<feature type="domain" description="DUF11" evidence="3">
    <location>
        <begin position="37"/>
        <end position="150"/>
    </location>
</feature>
<gene>
    <name evidence="4" type="ORF">BLA24_11115</name>
</gene>
<accession>A0A2G1XL64</accession>
<feature type="chain" id="PRO_5044381037" description="DUF11 domain-containing protein" evidence="2">
    <location>
        <begin position="21"/>
        <end position="207"/>
    </location>
</feature>